<keyword evidence="7" id="KW-0472">Membrane</keyword>
<comment type="subcellular location">
    <subcellularLocation>
        <location evidence="1">Secreted</location>
    </subcellularLocation>
</comment>
<evidence type="ECO:0000256" key="6">
    <source>
        <dbReference type="SAM" id="MobiDB-lite"/>
    </source>
</evidence>
<evidence type="ECO:0000256" key="1">
    <source>
        <dbReference type="ARBA" id="ARBA00004613"/>
    </source>
</evidence>
<sequence>MASEKLSPAFESGLKHSKVDQEKGDAKLRSTLAGRKRPFVIGLATVALLYFLWTSTITGIPFAVRHGFKSCHSNGHAESKTPVPLEAHIMSKCPDAQDCLSMMVLPTMERMHSKVNFTLSYIGTPTENDGVACKHGPEECMGNIVELCAAKLYPDPKIYLGFTMCLTRDYDEIPQRSLIEDCALEHGMDFAKLNECAARDDGGFGMGMLRESVRRSKDAGVTKSCTVRLNNEIYCVRDGGEWKDCPNGAGVNDLVIAIEKLYHQSS</sequence>
<evidence type="ECO:0000256" key="5">
    <source>
        <dbReference type="ARBA" id="ARBA00023180"/>
    </source>
</evidence>
<gene>
    <name evidence="8" type="ORF">M430DRAFT_103075</name>
</gene>
<dbReference type="STRING" id="857342.A0A2T3AZW3"/>
<feature type="transmembrane region" description="Helical" evidence="7">
    <location>
        <begin position="39"/>
        <end position="64"/>
    </location>
</feature>
<dbReference type="PANTHER" id="PTHR13234">
    <property type="entry name" value="GAMMA-INTERFERON INDUCIBLE LYSOSOMAL THIOL REDUCTASE GILT"/>
    <property type="match status" value="1"/>
</dbReference>
<keyword evidence="7" id="KW-0812">Transmembrane</keyword>
<protein>
    <recommendedName>
        <fullName evidence="10">Gamma interferon inducible lysosomal thiol reductase</fullName>
    </recommendedName>
</protein>
<evidence type="ECO:0000256" key="4">
    <source>
        <dbReference type="ARBA" id="ARBA00022729"/>
    </source>
</evidence>
<evidence type="ECO:0000313" key="8">
    <source>
        <dbReference type="EMBL" id="PSS16681.1"/>
    </source>
</evidence>
<dbReference type="InterPro" id="IPR004911">
    <property type="entry name" value="Interferon-induced_GILT"/>
</dbReference>
<organism evidence="8 9">
    <name type="scientific">Amorphotheca resinae ATCC 22711</name>
    <dbReference type="NCBI Taxonomy" id="857342"/>
    <lineage>
        <taxon>Eukaryota</taxon>
        <taxon>Fungi</taxon>
        <taxon>Dikarya</taxon>
        <taxon>Ascomycota</taxon>
        <taxon>Pezizomycotina</taxon>
        <taxon>Leotiomycetes</taxon>
        <taxon>Helotiales</taxon>
        <taxon>Amorphothecaceae</taxon>
        <taxon>Amorphotheca</taxon>
    </lineage>
</organism>
<evidence type="ECO:0008006" key="10">
    <source>
        <dbReference type="Google" id="ProtNLM"/>
    </source>
</evidence>
<feature type="region of interest" description="Disordered" evidence="6">
    <location>
        <begin position="1"/>
        <end position="22"/>
    </location>
</feature>
<evidence type="ECO:0000313" key="9">
    <source>
        <dbReference type="Proteomes" id="UP000241818"/>
    </source>
</evidence>
<name>A0A2T3AZW3_AMORE</name>
<dbReference type="Pfam" id="PF03227">
    <property type="entry name" value="GILT"/>
    <property type="match status" value="1"/>
</dbReference>
<dbReference type="GeneID" id="36568923"/>
<evidence type="ECO:0000256" key="2">
    <source>
        <dbReference type="ARBA" id="ARBA00005679"/>
    </source>
</evidence>
<dbReference type="Proteomes" id="UP000241818">
    <property type="component" value="Unassembled WGS sequence"/>
</dbReference>
<evidence type="ECO:0000256" key="3">
    <source>
        <dbReference type="ARBA" id="ARBA00022525"/>
    </source>
</evidence>
<keyword evidence="3" id="KW-0964">Secreted</keyword>
<dbReference type="GO" id="GO:0005576">
    <property type="term" value="C:extracellular region"/>
    <property type="evidence" value="ECO:0007669"/>
    <property type="project" value="UniProtKB-SubCell"/>
</dbReference>
<comment type="similarity">
    <text evidence="2">Belongs to the GILT family.</text>
</comment>
<dbReference type="AlphaFoldDB" id="A0A2T3AZW3"/>
<dbReference type="OrthoDB" id="958254at2759"/>
<evidence type="ECO:0000256" key="7">
    <source>
        <dbReference type="SAM" id="Phobius"/>
    </source>
</evidence>
<reference evidence="8 9" key="1">
    <citation type="journal article" date="2018" name="New Phytol.">
        <title>Comparative genomics and transcriptomics depict ericoid mycorrhizal fungi as versatile saprotrophs and plant mutualists.</title>
        <authorList>
            <person name="Martino E."/>
            <person name="Morin E."/>
            <person name="Grelet G.A."/>
            <person name="Kuo A."/>
            <person name="Kohler A."/>
            <person name="Daghino S."/>
            <person name="Barry K.W."/>
            <person name="Cichocki N."/>
            <person name="Clum A."/>
            <person name="Dockter R.B."/>
            <person name="Hainaut M."/>
            <person name="Kuo R.C."/>
            <person name="LaButti K."/>
            <person name="Lindahl B.D."/>
            <person name="Lindquist E.A."/>
            <person name="Lipzen A."/>
            <person name="Khouja H.R."/>
            <person name="Magnuson J."/>
            <person name="Murat C."/>
            <person name="Ohm R.A."/>
            <person name="Singer S.W."/>
            <person name="Spatafora J.W."/>
            <person name="Wang M."/>
            <person name="Veneault-Fourrey C."/>
            <person name="Henrissat B."/>
            <person name="Grigoriev I.V."/>
            <person name="Martin F.M."/>
            <person name="Perotto S."/>
        </authorList>
    </citation>
    <scope>NUCLEOTIDE SEQUENCE [LARGE SCALE GENOMIC DNA]</scope>
    <source>
        <strain evidence="8 9">ATCC 22711</strain>
    </source>
</reference>
<keyword evidence="5" id="KW-0325">Glycoprotein</keyword>
<accession>A0A2T3AZW3</accession>
<dbReference type="EMBL" id="KZ679012">
    <property type="protein sequence ID" value="PSS16681.1"/>
    <property type="molecule type" value="Genomic_DNA"/>
</dbReference>
<keyword evidence="4" id="KW-0732">Signal</keyword>
<dbReference type="GO" id="GO:0016671">
    <property type="term" value="F:oxidoreductase activity, acting on a sulfur group of donors, disulfide as acceptor"/>
    <property type="evidence" value="ECO:0007669"/>
    <property type="project" value="InterPro"/>
</dbReference>
<dbReference type="PANTHER" id="PTHR13234:SF8">
    <property type="entry name" value="GAMMA-INTERFERON-INDUCIBLE LYSOSOMAL THIOL REDUCTASE"/>
    <property type="match status" value="1"/>
</dbReference>
<dbReference type="RefSeq" id="XP_024720189.1">
    <property type="nucleotide sequence ID" value="XM_024860842.1"/>
</dbReference>
<keyword evidence="9" id="KW-1185">Reference proteome</keyword>
<dbReference type="InParanoid" id="A0A2T3AZW3"/>
<keyword evidence="7" id="KW-1133">Transmembrane helix</keyword>
<feature type="compositionally biased region" description="Basic and acidic residues" evidence="6">
    <location>
        <begin position="13"/>
        <end position="22"/>
    </location>
</feature>
<proteinExistence type="inferred from homology"/>